<dbReference type="Pfam" id="PF02469">
    <property type="entry name" value="Fasciclin"/>
    <property type="match status" value="1"/>
</dbReference>
<feature type="chain" id="PRO_5045548774" description="FAS1 domain-containing protein" evidence="2">
    <location>
        <begin position="26"/>
        <end position="230"/>
    </location>
</feature>
<dbReference type="SMART" id="SM00554">
    <property type="entry name" value="FAS1"/>
    <property type="match status" value="1"/>
</dbReference>
<proteinExistence type="predicted"/>
<feature type="compositionally biased region" description="Low complexity" evidence="1">
    <location>
        <begin position="43"/>
        <end position="72"/>
    </location>
</feature>
<name>A0ABP6IH83_9ACTN</name>
<evidence type="ECO:0000313" key="4">
    <source>
        <dbReference type="EMBL" id="GAA2874881.1"/>
    </source>
</evidence>
<dbReference type="SUPFAM" id="SSF82153">
    <property type="entry name" value="FAS1 domain"/>
    <property type="match status" value="1"/>
</dbReference>
<dbReference type="PANTHER" id="PTHR10900">
    <property type="entry name" value="PERIOSTIN-RELATED"/>
    <property type="match status" value="1"/>
</dbReference>
<evidence type="ECO:0000313" key="5">
    <source>
        <dbReference type="Proteomes" id="UP001500831"/>
    </source>
</evidence>
<accession>A0ABP6IH83</accession>
<feature type="region of interest" description="Disordered" evidence="1">
    <location>
        <begin position="29"/>
        <end position="72"/>
    </location>
</feature>
<dbReference type="PROSITE" id="PS50213">
    <property type="entry name" value="FAS1"/>
    <property type="match status" value="1"/>
</dbReference>
<keyword evidence="5" id="KW-1185">Reference proteome</keyword>
<feature type="domain" description="FAS1" evidence="3">
    <location>
        <begin position="98"/>
        <end position="227"/>
    </location>
</feature>
<dbReference type="Proteomes" id="UP001500831">
    <property type="component" value="Unassembled WGS sequence"/>
</dbReference>
<dbReference type="Gene3D" id="2.30.180.10">
    <property type="entry name" value="FAS1 domain"/>
    <property type="match status" value="1"/>
</dbReference>
<feature type="signal peptide" evidence="2">
    <location>
        <begin position="1"/>
        <end position="25"/>
    </location>
</feature>
<gene>
    <name evidence="4" type="ORF">GCM10010517_35650</name>
</gene>
<sequence>MEKKALLASALTVLTLTALPVAARAGAVNPAVSPTPVPTDMASPSPTDMTSPTGTMSPSPTGTMSPSPTGTGAMAEPFGPACATLPTSGEGSLEDMAGKPVAQAAASNPELSTLSDAIRQAGLEETLDSAQEVTVFAPTNDAFDKVPKDTLDKLLADKEELTKVLTYHVVEGKKTPEDLTEGTLTTLQGGTLTAKGSGEEFTVEDAKVVCGNIQTANGTIYLIDSVLMPK</sequence>
<evidence type="ECO:0000256" key="1">
    <source>
        <dbReference type="SAM" id="MobiDB-lite"/>
    </source>
</evidence>
<evidence type="ECO:0000259" key="3">
    <source>
        <dbReference type="PROSITE" id="PS50213"/>
    </source>
</evidence>
<protein>
    <recommendedName>
        <fullName evidence="3">FAS1 domain-containing protein</fullName>
    </recommendedName>
</protein>
<dbReference type="PANTHER" id="PTHR10900:SF77">
    <property type="entry name" value="FI19380P1"/>
    <property type="match status" value="1"/>
</dbReference>
<comment type="caution">
    <text evidence="4">The sequence shown here is derived from an EMBL/GenBank/DDBJ whole genome shotgun (WGS) entry which is preliminary data.</text>
</comment>
<dbReference type="EMBL" id="BAAAVI010000023">
    <property type="protein sequence ID" value="GAA2874881.1"/>
    <property type="molecule type" value="Genomic_DNA"/>
</dbReference>
<evidence type="ECO:0000256" key="2">
    <source>
        <dbReference type="SAM" id="SignalP"/>
    </source>
</evidence>
<dbReference type="InterPro" id="IPR000782">
    <property type="entry name" value="FAS1_domain"/>
</dbReference>
<organism evidence="4 5">
    <name type="scientific">Streptosporangium fragile</name>
    <dbReference type="NCBI Taxonomy" id="46186"/>
    <lineage>
        <taxon>Bacteria</taxon>
        <taxon>Bacillati</taxon>
        <taxon>Actinomycetota</taxon>
        <taxon>Actinomycetes</taxon>
        <taxon>Streptosporangiales</taxon>
        <taxon>Streptosporangiaceae</taxon>
        <taxon>Streptosporangium</taxon>
    </lineage>
</organism>
<keyword evidence="2" id="KW-0732">Signal</keyword>
<reference evidence="5" key="1">
    <citation type="journal article" date="2019" name="Int. J. Syst. Evol. Microbiol.">
        <title>The Global Catalogue of Microorganisms (GCM) 10K type strain sequencing project: providing services to taxonomists for standard genome sequencing and annotation.</title>
        <authorList>
            <consortium name="The Broad Institute Genomics Platform"/>
            <consortium name="The Broad Institute Genome Sequencing Center for Infectious Disease"/>
            <person name="Wu L."/>
            <person name="Ma J."/>
        </authorList>
    </citation>
    <scope>NUCLEOTIDE SEQUENCE [LARGE SCALE GENOMIC DNA]</scope>
    <source>
        <strain evidence="5">JCM 6242</strain>
    </source>
</reference>
<dbReference type="InterPro" id="IPR050904">
    <property type="entry name" value="Adhesion/Biosynth-related"/>
</dbReference>
<dbReference type="InterPro" id="IPR036378">
    <property type="entry name" value="FAS1_dom_sf"/>
</dbReference>